<evidence type="ECO:0000256" key="1">
    <source>
        <dbReference type="SAM" id="MobiDB-lite"/>
    </source>
</evidence>
<proteinExistence type="predicted"/>
<comment type="caution">
    <text evidence="2">The sequence shown here is derived from an EMBL/GenBank/DDBJ whole genome shotgun (WGS) entry which is preliminary data.</text>
</comment>
<feature type="region of interest" description="Disordered" evidence="1">
    <location>
        <begin position="82"/>
        <end position="118"/>
    </location>
</feature>
<sequence>MMMFQIRVLHPPSPHSPARLLVLIFSGSLSRFWDSTTFVVRVPLSAGLSAQIVPQISGRPPRPTHALRSLISRENIVCAKLPPRTTCNKRPGALWEKSEHRPHPERRSHRQRLEETHD</sequence>
<accession>A0A9Q1F481</accession>
<evidence type="ECO:0000313" key="2">
    <source>
        <dbReference type="EMBL" id="KAJ8350606.1"/>
    </source>
</evidence>
<dbReference type="Proteomes" id="UP001152622">
    <property type="component" value="Chromosome 9"/>
</dbReference>
<keyword evidence="3" id="KW-1185">Reference proteome</keyword>
<evidence type="ECO:0000313" key="3">
    <source>
        <dbReference type="Proteomes" id="UP001152622"/>
    </source>
</evidence>
<organism evidence="2 3">
    <name type="scientific">Synaphobranchus kaupii</name>
    <name type="common">Kaup's arrowtooth eel</name>
    <dbReference type="NCBI Taxonomy" id="118154"/>
    <lineage>
        <taxon>Eukaryota</taxon>
        <taxon>Metazoa</taxon>
        <taxon>Chordata</taxon>
        <taxon>Craniata</taxon>
        <taxon>Vertebrata</taxon>
        <taxon>Euteleostomi</taxon>
        <taxon>Actinopterygii</taxon>
        <taxon>Neopterygii</taxon>
        <taxon>Teleostei</taxon>
        <taxon>Anguilliformes</taxon>
        <taxon>Synaphobranchidae</taxon>
        <taxon>Synaphobranchus</taxon>
    </lineage>
</organism>
<name>A0A9Q1F481_SYNKA</name>
<dbReference type="EMBL" id="JAINUF010000009">
    <property type="protein sequence ID" value="KAJ8350606.1"/>
    <property type="molecule type" value="Genomic_DNA"/>
</dbReference>
<dbReference type="AlphaFoldDB" id="A0A9Q1F481"/>
<gene>
    <name evidence="2" type="ORF">SKAU_G00257360</name>
</gene>
<reference evidence="2" key="1">
    <citation type="journal article" date="2023" name="Science">
        <title>Genome structures resolve the early diversification of teleost fishes.</title>
        <authorList>
            <person name="Parey E."/>
            <person name="Louis A."/>
            <person name="Montfort J."/>
            <person name="Bouchez O."/>
            <person name="Roques C."/>
            <person name="Iampietro C."/>
            <person name="Lluch J."/>
            <person name="Castinel A."/>
            <person name="Donnadieu C."/>
            <person name="Desvignes T."/>
            <person name="Floi Bucao C."/>
            <person name="Jouanno E."/>
            <person name="Wen M."/>
            <person name="Mejri S."/>
            <person name="Dirks R."/>
            <person name="Jansen H."/>
            <person name="Henkel C."/>
            <person name="Chen W.J."/>
            <person name="Zahm M."/>
            <person name="Cabau C."/>
            <person name="Klopp C."/>
            <person name="Thompson A.W."/>
            <person name="Robinson-Rechavi M."/>
            <person name="Braasch I."/>
            <person name="Lecointre G."/>
            <person name="Bobe J."/>
            <person name="Postlethwait J.H."/>
            <person name="Berthelot C."/>
            <person name="Roest Crollius H."/>
            <person name="Guiguen Y."/>
        </authorList>
    </citation>
    <scope>NUCLEOTIDE SEQUENCE</scope>
    <source>
        <strain evidence="2">WJC10195</strain>
    </source>
</reference>
<protein>
    <submittedName>
        <fullName evidence="2">Uncharacterized protein</fullName>
    </submittedName>
</protein>